<evidence type="ECO:0000313" key="1">
    <source>
        <dbReference type="EMBL" id="KER03233.1"/>
    </source>
</evidence>
<dbReference type="PATRIC" id="fig|1393735.3.peg.2127"/>
<dbReference type="Proteomes" id="UP000028002">
    <property type="component" value="Unassembled WGS sequence"/>
</dbReference>
<comment type="caution">
    <text evidence="1">The sequence shown here is derived from an EMBL/GenBank/DDBJ whole genome shotgun (WGS) entry which is preliminary data.</text>
</comment>
<dbReference type="AlphaFoldDB" id="A0A081RX30"/>
<name>A0A081RX30_PHOTE</name>
<reference evidence="1 2" key="1">
    <citation type="submission" date="2014-03" db="EMBL/GenBank/DDBJ databases">
        <title>Draft Genome of Photorhabdus temperata Meg1.</title>
        <authorList>
            <person name="Hurst S.G.IV."/>
            <person name="Morris K."/>
            <person name="Thomas K."/>
            <person name="Tisa L.S."/>
        </authorList>
    </citation>
    <scope>NUCLEOTIDE SEQUENCE [LARGE SCALE GENOMIC DNA]</scope>
    <source>
        <strain evidence="1 2">Meg1</strain>
    </source>
</reference>
<sequence length="99" mass="11395">MKENIELTPPYKNSTGIILSLESGTGNPYPNNTEIKVKQNNGQQSKFYLDWNLDVNMNIGLSIIYNTLLSSFQQKNKVTITYEEKNNFRYIRSVKIISS</sequence>
<gene>
    <name evidence="1" type="ORF">MEG1DRAFT_02074</name>
</gene>
<protein>
    <submittedName>
        <fullName evidence="1">Uncharacterized protein</fullName>
    </submittedName>
</protein>
<organism evidence="1 2">
    <name type="scientific">Photorhabdus temperata subsp. temperata Meg1</name>
    <dbReference type="NCBI Taxonomy" id="1393735"/>
    <lineage>
        <taxon>Bacteria</taxon>
        <taxon>Pseudomonadati</taxon>
        <taxon>Pseudomonadota</taxon>
        <taxon>Gammaproteobacteria</taxon>
        <taxon>Enterobacterales</taxon>
        <taxon>Morganellaceae</taxon>
        <taxon>Photorhabdus</taxon>
    </lineage>
</organism>
<evidence type="ECO:0000313" key="2">
    <source>
        <dbReference type="Proteomes" id="UP000028002"/>
    </source>
</evidence>
<proteinExistence type="predicted"/>
<dbReference type="RefSeq" id="WP_023044494.1">
    <property type="nucleotide sequence ID" value="NZ_CAWLUD010000032.1"/>
</dbReference>
<dbReference type="EMBL" id="JGVH01000032">
    <property type="protein sequence ID" value="KER03233.1"/>
    <property type="molecule type" value="Genomic_DNA"/>
</dbReference>
<accession>A0A081RX30</accession>